<dbReference type="STRING" id="1435349.PW52_13390"/>
<evidence type="ECO:0000313" key="2">
    <source>
        <dbReference type="Proteomes" id="UP000032578"/>
    </source>
</evidence>
<dbReference type="InterPro" id="IPR013783">
    <property type="entry name" value="Ig-like_fold"/>
</dbReference>
<accession>A0A0D7W8N7</accession>
<name>A0A0D7W8N7_9FLAO</name>
<dbReference type="EMBL" id="JTDW01000012">
    <property type="protein sequence ID" value="KJD34187.1"/>
    <property type="molecule type" value="Genomic_DNA"/>
</dbReference>
<sequence>MKNLHITFILFFILSLSQIQAQVVISKPTLGFTQACASPSFNEYNVTFTFSPNTSLLSSNQFVLELSDATGDFTNATTIYTSAQGEITESPATITFAFPETVSGEAYKVKVKSTAPEASSTSSVSFAAYFKIQDTPFSINNLISKGVFCAGGSYLLTIDNPGNSNNDSPLQYSSLNFNWHKVLTETTSVIVHTGLTYEVTEAGTYFAETNYGTCTSNSYSNRVSINESVSGNSSEITSSLGNPYCASDGETTLSAISANAYQWYKEGELIEGAINQIYKTNKSGLYTVDIDLGTCSTSASIDLDTMTFTSDLNVEDEFALSDGEAVIVNISTNADLPVFQWFLNEVLITGETSSQLTVNQTGNYRAVVTQTNGCETSATHQFYVSEPFPSVENIPNIISPNGDGINDTWVIPKNYVSGSNAEVTIMTSQGKVVLRTNNYLNNWPEESIVFTSINPVYYYVIKTENNQTKKGSITVLK</sequence>
<dbReference type="RefSeq" id="WP_044633480.1">
    <property type="nucleotide sequence ID" value="NZ_JTDW01000012.1"/>
</dbReference>
<dbReference type="Gene3D" id="2.60.40.10">
    <property type="entry name" value="Immunoglobulins"/>
    <property type="match status" value="1"/>
</dbReference>
<dbReference type="AlphaFoldDB" id="A0A0D7W8N7"/>
<reference evidence="1 2" key="1">
    <citation type="submission" date="2014-11" db="EMBL/GenBank/DDBJ databases">
        <title>Tamlana sedimentorum sp. nov., isolated from shallow sand sediments of the Sea of Japan.</title>
        <authorList>
            <person name="Romanenko L.A."/>
        </authorList>
    </citation>
    <scope>NUCLEOTIDE SEQUENCE [LARGE SCALE GENOMIC DNA]</scope>
    <source>
        <strain evidence="1 2">JCM 19808</strain>
    </source>
</reference>
<gene>
    <name evidence="1" type="ORF">PW52_13390</name>
</gene>
<proteinExistence type="predicted"/>
<organism evidence="1 2">
    <name type="scientific">Neotamlana sedimentorum</name>
    <dbReference type="NCBI Taxonomy" id="1435349"/>
    <lineage>
        <taxon>Bacteria</taxon>
        <taxon>Pseudomonadati</taxon>
        <taxon>Bacteroidota</taxon>
        <taxon>Flavobacteriia</taxon>
        <taxon>Flavobacteriales</taxon>
        <taxon>Flavobacteriaceae</taxon>
        <taxon>Neotamlana</taxon>
    </lineage>
</organism>
<dbReference type="Proteomes" id="UP000032578">
    <property type="component" value="Unassembled WGS sequence"/>
</dbReference>
<keyword evidence="2" id="KW-1185">Reference proteome</keyword>
<dbReference type="Pfam" id="PF13585">
    <property type="entry name" value="CHU_C"/>
    <property type="match status" value="1"/>
</dbReference>
<evidence type="ECO:0008006" key="3">
    <source>
        <dbReference type="Google" id="ProtNLM"/>
    </source>
</evidence>
<dbReference type="PATRIC" id="fig|1435349.4.peg.700"/>
<comment type="caution">
    <text evidence="1">The sequence shown here is derived from an EMBL/GenBank/DDBJ whole genome shotgun (WGS) entry which is preliminary data.</text>
</comment>
<evidence type="ECO:0000313" key="1">
    <source>
        <dbReference type="EMBL" id="KJD34187.1"/>
    </source>
</evidence>
<protein>
    <recommendedName>
        <fullName evidence="3">Ig-like domain-containing protein</fullName>
    </recommendedName>
</protein>
<dbReference type="OrthoDB" id="678019at2"/>